<sequence>MSYQFWEIISKAKSLSNNDIYLRPESLKQVLNTLSPVDIESFNVEYRQKLVETYRWDLWGAAYLINGGCSDDGFDYFRDFLISEGEQVYKQALENPDSLAELEYEDEIELEDFRYAIDDAYTEKTGASLPQPNLQQPDNPTGESWDEDELPQLFPKLAGKFC</sequence>
<evidence type="ECO:0000313" key="4">
    <source>
        <dbReference type="Proteomes" id="UP001465153"/>
    </source>
</evidence>
<evidence type="ECO:0000256" key="1">
    <source>
        <dbReference type="SAM" id="MobiDB-lite"/>
    </source>
</evidence>
<keyword evidence="4" id="KW-1185">Reference proteome</keyword>
<dbReference type="Proteomes" id="UP001465153">
    <property type="component" value="Unassembled WGS sequence"/>
</dbReference>
<feature type="domain" description="DUF4240" evidence="2">
    <location>
        <begin position="4"/>
        <end position="122"/>
    </location>
</feature>
<organism evidence="3 4">
    <name type="scientific">Sessilibacter corallicola</name>
    <dbReference type="NCBI Taxonomy" id="2904075"/>
    <lineage>
        <taxon>Bacteria</taxon>
        <taxon>Pseudomonadati</taxon>
        <taxon>Pseudomonadota</taxon>
        <taxon>Gammaproteobacteria</taxon>
        <taxon>Cellvibrionales</taxon>
        <taxon>Cellvibrionaceae</taxon>
        <taxon>Sessilibacter</taxon>
    </lineage>
</organism>
<feature type="region of interest" description="Disordered" evidence="1">
    <location>
        <begin position="124"/>
        <end position="148"/>
    </location>
</feature>
<evidence type="ECO:0000259" key="2">
    <source>
        <dbReference type="Pfam" id="PF14024"/>
    </source>
</evidence>
<reference evidence="3 4" key="1">
    <citation type="submission" date="2024-04" db="EMBL/GenBank/DDBJ databases">
        <title>Draft genome sequence of Sessilibacter corallicola NBRC 116591.</title>
        <authorList>
            <person name="Miyakawa T."/>
            <person name="Kusuya Y."/>
            <person name="Miura T."/>
        </authorList>
    </citation>
    <scope>NUCLEOTIDE SEQUENCE [LARGE SCALE GENOMIC DNA]</scope>
    <source>
        <strain evidence="3 4">KU-00831-HH</strain>
    </source>
</reference>
<dbReference type="RefSeq" id="WP_353304036.1">
    <property type="nucleotide sequence ID" value="NZ_BAABWN010000012.1"/>
</dbReference>
<evidence type="ECO:0000313" key="3">
    <source>
        <dbReference type="EMBL" id="GAA6169535.1"/>
    </source>
</evidence>
<proteinExistence type="predicted"/>
<feature type="compositionally biased region" description="Low complexity" evidence="1">
    <location>
        <begin position="129"/>
        <end position="140"/>
    </location>
</feature>
<dbReference type="InterPro" id="IPR025334">
    <property type="entry name" value="DUF4240"/>
</dbReference>
<accession>A0ABQ0AD24</accession>
<name>A0ABQ0AD24_9GAMM</name>
<protein>
    <submittedName>
        <fullName evidence="3">DUF4240 domain-containing protein</fullName>
    </submittedName>
</protein>
<dbReference type="Pfam" id="PF14024">
    <property type="entry name" value="DUF4240"/>
    <property type="match status" value="1"/>
</dbReference>
<dbReference type="EMBL" id="BAABWN010000012">
    <property type="protein sequence ID" value="GAA6169535.1"/>
    <property type="molecule type" value="Genomic_DNA"/>
</dbReference>
<gene>
    <name evidence="3" type="ORF">NBRC116591_33460</name>
</gene>
<comment type="caution">
    <text evidence="3">The sequence shown here is derived from an EMBL/GenBank/DDBJ whole genome shotgun (WGS) entry which is preliminary data.</text>
</comment>